<dbReference type="InParanoid" id="F0YRS1"/>
<feature type="compositionally biased region" description="Pro residues" evidence="1">
    <location>
        <begin position="80"/>
        <end position="127"/>
    </location>
</feature>
<dbReference type="PRINTS" id="PR00021">
    <property type="entry name" value="PRORICH"/>
</dbReference>
<gene>
    <name evidence="2" type="ORF">AURANDRAFT_69116</name>
</gene>
<name>F0YRS1_AURAN</name>
<dbReference type="PRINTS" id="PR01217">
    <property type="entry name" value="PRICHEXTENSN"/>
</dbReference>
<evidence type="ECO:0000256" key="1">
    <source>
        <dbReference type="SAM" id="MobiDB-lite"/>
    </source>
</evidence>
<feature type="compositionally biased region" description="Basic residues" evidence="1">
    <location>
        <begin position="1"/>
        <end position="12"/>
    </location>
</feature>
<protein>
    <submittedName>
        <fullName evidence="2">Uncharacterized protein</fullName>
    </submittedName>
</protein>
<proteinExistence type="predicted"/>
<keyword evidence="3" id="KW-1185">Reference proteome</keyword>
<dbReference type="KEGG" id="aaf:AURANDRAFT_69116"/>
<dbReference type="Proteomes" id="UP000002729">
    <property type="component" value="Unassembled WGS sequence"/>
</dbReference>
<organism evidence="3">
    <name type="scientific">Aureococcus anophagefferens</name>
    <name type="common">Harmful bloom alga</name>
    <dbReference type="NCBI Taxonomy" id="44056"/>
    <lineage>
        <taxon>Eukaryota</taxon>
        <taxon>Sar</taxon>
        <taxon>Stramenopiles</taxon>
        <taxon>Ochrophyta</taxon>
        <taxon>Pelagophyceae</taxon>
        <taxon>Pelagomonadales</taxon>
        <taxon>Pelagomonadaceae</taxon>
        <taxon>Aureococcus</taxon>
    </lineage>
</organism>
<dbReference type="EMBL" id="GL833730">
    <property type="protein sequence ID" value="EGB02188.1"/>
    <property type="molecule type" value="Genomic_DNA"/>
</dbReference>
<feature type="compositionally biased region" description="Pro residues" evidence="1">
    <location>
        <begin position="25"/>
        <end position="57"/>
    </location>
</feature>
<accession>F0YRS1</accession>
<reference evidence="2 3" key="1">
    <citation type="journal article" date="2011" name="Proc. Natl. Acad. Sci. U.S.A.">
        <title>Niche of harmful alga Aureococcus anophagefferens revealed through ecogenomics.</title>
        <authorList>
            <person name="Gobler C.J."/>
            <person name="Berry D.L."/>
            <person name="Dyhrman S.T."/>
            <person name="Wilhelm S.W."/>
            <person name="Salamov A."/>
            <person name="Lobanov A.V."/>
            <person name="Zhang Y."/>
            <person name="Collier J.L."/>
            <person name="Wurch L.L."/>
            <person name="Kustka A.B."/>
            <person name="Dill B.D."/>
            <person name="Shah M."/>
            <person name="VerBerkmoes N.C."/>
            <person name="Kuo A."/>
            <person name="Terry A."/>
            <person name="Pangilinan J."/>
            <person name="Lindquist E.A."/>
            <person name="Lucas S."/>
            <person name="Paulsen I.T."/>
            <person name="Hattenrath-Lehmann T.K."/>
            <person name="Talmage S.C."/>
            <person name="Walker E.A."/>
            <person name="Koch F."/>
            <person name="Burson A.M."/>
            <person name="Marcoval M.A."/>
            <person name="Tang Y.Z."/>
            <person name="Lecleir G.R."/>
            <person name="Coyne K.J."/>
            <person name="Berg G.M."/>
            <person name="Bertrand E.M."/>
            <person name="Saito M.A."/>
            <person name="Gladyshev V.N."/>
            <person name="Grigoriev I.V."/>
        </authorList>
    </citation>
    <scope>NUCLEOTIDE SEQUENCE [LARGE SCALE GENOMIC DNA]</scope>
    <source>
        <strain evidence="3">CCMP 1984</strain>
    </source>
</reference>
<dbReference type="RefSeq" id="XP_009043114.1">
    <property type="nucleotide sequence ID" value="XM_009044866.1"/>
</dbReference>
<sequence length="297" mass="30766">MTPKRMRARREKKRDSAANGAPAEPQTPPATPEPCDEPPTPPASPEPCDEPPPPPDSPEPRDESYDSTAYEAYASTYDAPPEPSPEPAPEPPAPPPSPPEPSPPASPEAPSPSPPSSPSSPPAPSPPRAWAVGVEFDARAGPRATWVEPREDAAVVAALEAELPFACLAENTRSVDGTAQEPRATCFVVETADGRTLFGCSYMRSELAAAAARGAEQRAVAVVSVFPAYDLLEERVLALSVLALDEAHEARKARAVAAAAGRDAAARCAGSGDFAAGVALGPALGRLGPGDVVRLLR</sequence>
<evidence type="ECO:0000313" key="2">
    <source>
        <dbReference type="EMBL" id="EGB02188.1"/>
    </source>
</evidence>
<dbReference type="GeneID" id="20227249"/>
<evidence type="ECO:0000313" key="3">
    <source>
        <dbReference type="Proteomes" id="UP000002729"/>
    </source>
</evidence>
<feature type="region of interest" description="Disordered" evidence="1">
    <location>
        <begin position="1"/>
        <end position="129"/>
    </location>
</feature>
<feature type="non-terminal residue" evidence="2">
    <location>
        <position position="297"/>
    </location>
</feature>
<dbReference type="AlphaFoldDB" id="F0YRS1"/>